<gene>
    <name evidence="1" type="ORF">GIB67_001367</name>
</gene>
<protein>
    <submittedName>
        <fullName evidence="1">Uncharacterized protein</fullName>
    </submittedName>
</protein>
<keyword evidence="2" id="KW-1185">Reference proteome</keyword>
<evidence type="ECO:0000313" key="1">
    <source>
        <dbReference type="EMBL" id="KAF6158296.1"/>
    </source>
</evidence>
<dbReference type="AlphaFoldDB" id="A0A7J7MTS7"/>
<dbReference type="EMBL" id="JACGCM010001227">
    <property type="protein sequence ID" value="KAF6158296.1"/>
    <property type="molecule type" value="Genomic_DNA"/>
</dbReference>
<evidence type="ECO:0000313" key="2">
    <source>
        <dbReference type="Proteomes" id="UP000541444"/>
    </source>
</evidence>
<accession>A0A7J7MTS7</accession>
<proteinExistence type="predicted"/>
<reference evidence="1 2" key="1">
    <citation type="journal article" date="2020" name="IScience">
        <title>Genome Sequencing of the Endangered Kingdonia uniflora (Circaeasteraceae, Ranunculales) Reveals Potential Mechanisms of Evolutionary Specialization.</title>
        <authorList>
            <person name="Sun Y."/>
            <person name="Deng T."/>
            <person name="Zhang A."/>
            <person name="Moore M.J."/>
            <person name="Landis J.B."/>
            <person name="Lin N."/>
            <person name="Zhang H."/>
            <person name="Zhang X."/>
            <person name="Huang J."/>
            <person name="Zhang X."/>
            <person name="Sun H."/>
            <person name="Wang H."/>
        </authorList>
    </citation>
    <scope>NUCLEOTIDE SEQUENCE [LARGE SCALE GENOMIC DNA]</scope>
    <source>
        <strain evidence="1">TB1705</strain>
        <tissue evidence="1">Leaf</tissue>
    </source>
</reference>
<comment type="caution">
    <text evidence="1">The sequence shown here is derived from an EMBL/GenBank/DDBJ whole genome shotgun (WGS) entry which is preliminary data.</text>
</comment>
<name>A0A7J7MTS7_9MAGN</name>
<sequence>LFEQQSIYSNRNNRSNSIPIQFYLLQSIRTTLKVIRIKLLFSLRRHSYYFFILCKIHRA</sequence>
<dbReference type="Proteomes" id="UP000541444">
    <property type="component" value="Unassembled WGS sequence"/>
</dbReference>
<feature type="non-terminal residue" evidence="1">
    <location>
        <position position="59"/>
    </location>
</feature>
<organism evidence="1 2">
    <name type="scientific">Kingdonia uniflora</name>
    <dbReference type="NCBI Taxonomy" id="39325"/>
    <lineage>
        <taxon>Eukaryota</taxon>
        <taxon>Viridiplantae</taxon>
        <taxon>Streptophyta</taxon>
        <taxon>Embryophyta</taxon>
        <taxon>Tracheophyta</taxon>
        <taxon>Spermatophyta</taxon>
        <taxon>Magnoliopsida</taxon>
        <taxon>Ranunculales</taxon>
        <taxon>Circaeasteraceae</taxon>
        <taxon>Kingdonia</taxon>
    </lineage>
</organism>